<evidence type="ECO:0000313" key="1">
    <source>
        <dbReference type="EMBL" id="KAJ7040054.1"/>
    </source>
</evidence>
<reference evidence="1" key="1">
    <citation type="submission" date="2023-03" db="EMBL/GenBank/DDBJ databases">
        <title>Massive genome expansion in bonnet fungi (Mycena s.s.) driven by repeated elements and novel gene families across ecological guilds.</title>
        <authorList>
            <consortium name="Lawrence Berkeley National Laboratory"/>
            <person name="Harder C.B."/>
            <person name="Miyauchi S."/>
            <person name="Viragh M."/>
            <person name="Kuo A."/>
            <person name="Thoen E."/>
            <person name="Andreopoulos B."/>
            <person name="Lu D."/>
            <person name="Skrede I."/>
            <person name="Drula E."/>
            <person name="Henrissat B."/>
            <person name="Morin E."/>
            <person name="Kohler A."/>
            <person name="Barry K."/>
            <person name="LaButti K."/>
            <person name="Morin E."/>
            <person name="Salamov A."/>
            <person name="Lipzen A."/>
            <person name="Mereny Z."/>
            <person name="Hegedus B."/>
            <person name="Baldrian P."/>
            <person name="Stursova M."/>
            <person name="Weitz H."/>
            <person name="Taylor A."/>
            <person name="Grigoriev I.V."/>
            <person name="Nagy L.G."/>
            <person name="Martin F."/>
            <person name="Kauserud H."/>
        </authorList>
    </citation>
    <scope>NUCLEOTIDE SEQUENCE</scope>
    <source>
        <strain evidence="1">CBHHK200</strain>
    </source>
</reference>
<evidence type="ECO:0000313" key="2">
    <source>
        <dbReference type="Proteomes" id="UP001218188"/>
    </source>
</evidence>
<accession>A0AAD6T5A9</accession>
<gene>
    <name evidence="1" type="ORF">C8F04DRAFT_1178408</name>
</gene>
<protein>
    <submittedName>
        <fullName evidence="1">Uncharacterized protein</fullName>
    </submittedName>
</protein>
<dbReference type="AlphaFoldDB" id="A0AAD6T5A9"/>
<dbReference type="Proteomes" id="UP001218188">
    <property type="component" value="Unassembled WGS sequence"/>
</dbReference>
<keyword evidence="2" id="KW-1185">Reference proteome</keyword>
<dbReference type="EMBL" id="JARJCM010000024">
    <property type="protein sequence ID" value="KAJ7040054.1"/>
    <property type="molecule type" value="Genomic_DNA"/>
</dbReference>
<comment type="caution">
    <text evidence="1">The sequence shown here is derived from an EMBL/GenBank/DDBJ whole genome shotgun (WGS) entry which is preliminary data.</text>
</comment>
<proteinExistence type="predicted"/>
<name>A0AAD6T5A9_9AGAR</name>
<sequence>MFINPPPKSALPPARGDFSAAVNLWVYMASTVVYKPSSMQVMYLQAKGSKKGAKRAEKREHSRGVSQLPFFWPFLHLHFSCIWKKKPGRKQKKWEKGRKKGVKKGEKRATVNETTVWGANTVEEMTHVDIIDLIDNCYSVYAIDTIAIWIFPDVFINLFTTRLINSALPRGVSLDASIYSQMVVQEQQQLRNDSSGASVKIDLRDTQK</sequence>
<organism evidence="1 2">
    <name type="scientific">Mycena alexandri</name>
    <dbReference type="NCBI Taxonomy" id="1745969"/>
    <lineage>
        <taxon>Eukaryota</taxon>
        <taxon>Fungi</taxon>
        <taxon>Dikarya</taxon>
        <taxon>Basidiomycota</taxon>
        <taxon>Agaricomycotina</taxon>
        <taxon>Agaricomycetes</taxon>
        <taxon>Agaricomycetidae</taxon>
        <taxon>Agaricales</taxon>
        <taxon>Marasmiineae</taxon>
        <taxon>Mycenaceae</taxon>
        <taxon>Mycena</taxon>
    </lineage>
</organism>